<organism evidence="12 13">
    <name type="scientific">Rubrivivax gelatinosus</name>
    <name type="common">Rhodocyclus gelatinosus</name>
    <name type="synonym">Rhodopseudomonas gelatinosa</name>
    <dbReference type="NCBI Taxonomy" id="28068"/>
    <lineage>
        <taxon>Bacteria</taxon>
        <taxon>Pseudomonadati</taxon>
        <taxon>Pseudomonadota</taxon>
        <taxon>Betaproteobacteria</taxon>
        <taxon>Burkholderiales</taxon>
        <taxon>Sphaerotilaceae</taxon>
        <taxon>Rubrivivax</taxon>
    </lineage>
</organism>
<dbReference type="Pfam" id="PF01593">
    <property type="entry name" value="Amino_oxidase"/>
    <property type="match status" value="1"/>
</dbReference>
<evidence type="ECO:0000256" key="7">
    <source>
        <dbReference type="ARBA" id="ARBA00023002"/>
    </source>
</evidence>
<evidence type="ECO:0000256" key="10">
    <source>
        <dbReference type="SAM" id="Phobius"/>
    </source>
</evidence>
<sequence>MLMKSDAAATGAAGKQDRVAPVALVVGSGFGGMAAAIRLAAKGYRVTILEKLDAPGGRAYVHRREGHVFDAGPTIVTVPYLFDELWALAGRKFSDDIELKSLDPFYRIRFDDGDHFDYSGDPARMRAEVRRICPSDAEGFERFMREADQCYELGFRTLGDKAFDTIGDLIKAAPLIVKLRGWRSLHQMVSSHLKHPKLRIAMSLQSLLIGGNPFSVTSMYALVNALERQWGVHWAMGGTGELIRGLVDVFEGMGGTLRLKSEVSRIEIDNGVATGVTLADGERIAADIVVCNGDTGHVYKHLVDARWRKHWTDQRIERGHYSMGLFVWYFGTDRRYEDVPHHMMVLGPRYRELLQDIFKRKKLAGDFSIYLHRPTATDPSMAPEGCDTFYALMPVPHLDSGTDWETQAEPYRQSVQEALERTVLPGLGQHLRVSFCTTPLDFKHRLLSYKGAGFGLEPLLLQSAYFRPHNRSEDVKNLFMVGASTHPGAGVPGVIMSAKALESVLPDPATFGRR</sequence>
<evidence type="ECO:0000256" key="9">
    <source>
        <dbReference type="RuleBase" id="RU362075"/>
    </source>
</evidence>
<reference evidence="12" key="1">
    <citation type="submission" date="2017-08" db="EMBL/GenBank/DDBJ databases">
        <authorList>
            <person name="Imhoff J.F."/>
            <person name="Rahn T."/>
            <person name="Kuenzel S."/>
            <person name="Neulinger S.C."/>
        </authorList>
    </citation>
    <scope>NUCLEOTIDE SEQUENCE</scope>
    <source>
        <strain evidence="12">IM 151</strain>
    </source>
</reference>
<comment type="cofactor">
    <cofactor evidence="1">
        <name>FAD</name>
        <dbReference type="ChEBI" id="CHEBI:57692"/>
    </cofactor>
</comment>
<dbReference type="InterPro" id="IPR036188">
    <property type="entry name" value="FAD/NAD-bd_sf"/>
</dbReference>
<evidence type="ECO:0000256" key="3">
    <source>
        <dbReference type="ARBA" id="ARBA00006046"/>
    </source>
</evidence>
<keyword evidence="10" id="KW-1133">Transmembrane helix</keyword>
<evidence type="ECO:0000256" key="4">
    <source>
        <dbReference type="ARBA" id="ARBA00022630"/>
    </source>
</evidence>
<comment type="pathway">
    <text evidence="2 9">Carotenoid biosynthesis.</text>
</comment>
<dbReference type="InterPro" id="IPR014105">
    <property type="entry name" value="Carotenoid/retinoid_OxRdtase"/>
</dbReference>
<dbReference type="PANTHER" id="PTHR43734">
    <property type="entry name" value="PHYTOENE DESATURASE"/>
    <property type="match status" value="1"/>
</dbReference>
<name>A0ABS1DP37_RUBGE</name>
<dbReference type="NCBIfam" id="TIGR02734">
    <property type="entry name" value="crtI_fam"/>
    <property type="match status" value="1"/>
</dbReference>
<dbReference type="InterPro" id="IPR002937">
    <property type="entry name" value="Amino_oxidase"/>
</dbReference>
<dbReference type="SUPFAM" id="SSF51905">
    <property type="entry name" value="FAD/NAD(P)-binding domain"/>
    <property type="match status" value="1"/>
</dbReference>
<keyword evidence="4" id="KW-0285">Flavoprotein</keyword>
<reference evidence="12" key="2">
    <citation type="journal article" date="2020" name="Microorganisms">
        <title>Osmotic Adaptation and Compatible Solute Biosynthesis of Phototrophic Bacteria as Revealed from Genome Analyses.</title>
        <authorList>
            <person name="Imhoff J.F."/>
            <person name="Rahn T."/>
            <person name="Kunzel S."/>
            <person name="Keller A."/>
            <person name="Neulinger S.C."/>
        </authorList>
    </citation>
    <scope>NUCLEOTIDE SEQUENCE</scope>
    <source>
        <strain evidence="12">IM 151</strain>
    </source>
</reference>
<feature type="domain" description="Amine oxidase" evidence="11">
    <location>
        <begin position="31"/>
        <end position="499"/>
    </location>
</feature>
<keyword evidence="5 9" id="KW-0125">Carotenoid biosynthesis</keyword>
<evidence type="ECO:0000256" key="2">
    <source>
        <dbReference type="ARBA" id="ARBA00004829"/>
    </source>
</evidence>
<keyword evidence="10" id="KW-0812">Transmembrane</keyword>
<proteinExistence type="inferred from homology"/>
<gene>
    <name evidence="12" type="ORF">CKO43_02900</name>
</gene>
<evidence type="ECO:0000256" key="8">
    <source>
        <dbReference type="ARBA" id="ARBA00031986"/>
    </source>
</evidence>
<dbReference type="PROSITE" id="PS00982">
    <property type="entry name" value="PHYTOENE_DH"/>
    <property type="match status" value="1"/>
</dbReference>
<evidence type="ECO:0000313" key="12">
    <source>
        <dbReference type="EMBL" id="MBK1711726.1"/>
    </source>
</evidence>
<evidence type="ECO:0000256" key="6">
    <source>
        <dbReference type="ARBA" id="ARBA00022827"/>
    </source>
</evidence>
<accession>A0ABS1DP37</accession>
<keyword evidence="10" id="KW-0472">Membrane</keyword>
<keyword evidence="7 9" id="KW-0560">Oxidoreductase</keyword>
<dbReference type="Proteomes" id="UP001041814">
    <property type="component" value="Unassembled WGS sequence"/>
</dbReference>
<dbReference type="PANTHER" id="PTHR43734:SF3">
    <property type="entry name" value="B-CAROTENE KETOLASE"/>
    <property type="match status" value="1"/>
</dbReference>
<comment type="caution">
    <text evidence="12">The sequence shown here is derived from an EMBL/GenBank/DDBJ whole genome shotgun (WGS) entry which is preliminary data.</text>
</comment>
<keyword evidence="13" id="KW-1185">Reference proteome</keyword>
<evidence type="ECO:0000259" key="11">
    <source>
        <dbReference type="Pfam" id="PF01593"/>
    </source>
</evidence>
<evidence type="ECO:0000256" key="1">
    <source>
        <dbReference type="ARBA" id="ARBA00001974"/>
    </source>
</evidence>
<feature type="transmembrane region" description="Helical" evidence="10">
    <location>
        <begin position="20"/>
        <end position="41"/>
    </location>
</feature>
<comment type="similarity">
    <text evidence="3 9">Belongs to the carotenoid/retinoid oxidoreductase family.</text>
</comment>
<dbReference type="InterPro" id="IPR008150">
    <property type="entry name" value="Phytoene_DH_bac_CS"/>
</dbReference>
<protein>
    <recommendedName>
        <fullName evidence="8">Phytoene dehydrogenase</fullName>
    </recommendedName>
</protein>
<dbReference type="EMBL" id="NRRU01000006">
    <property type="protein sequence ID" value="MBK1711726.1"/>
    <property type="molecule type" value="Genomic_DNA"/>
</dbReference>
<keyword evidence="6" id="KW-0274">FAD</keyword>
<dbReference type="Gene3D" id="3.50.50.60">
    <property type="entry name" value="FAD/NAD(P)-binding domain"/>
    <property type="match status" value="2"/>
</dbReference>
<evidence type="ECO:0000256" key="5">
    <source>
        <dbReference type="ARBA" id="ARBA00022746"/>
    </source>
</evidence>
<evidence type="ECO:0000313" key="13">
    <source>
        <dbReference type="Proteomes" id="UP001041814"/>
    </source>
</evidence>